<feature type="region of interest" description="Disordered" evidence="1">
    <location>
        <begin position="1"/>
        <end position="38"/>
    </location>
</feature>
<protein>
    <submittedName>
        <fullName evidence="2">Uncharacterized protein</fullName>
    </submittedName>
</protein>
<feature type="compositionally biased region" description="Acidic residues" evidence="1">
    <location>
        <begin position="28"/>
        <end position="38"/>
    </location>
</feature>
<name>A0A5J5F8U1_9PEZI</name>
<evidence type="ECO:0000256" key="1">
    <source>
        <dbReference type="SAM" id="MobiDB-lite"/>
    </source>
</evidence>
<dbReference type="InParanoid" id="A0A5J5F8U1"/>
<sequence length="339" mass="38901">MTTASPINAMEQASPITVTAQPTTGHDEDPEDDQEPLDALEPEEVTSCPFEARVFERLLQRGTKLLKFSIKDDPEEHVYYLDRQTVETWEGMKIGVADEMEIDMHTITDMFGDTIESVHWSRVNQEIPYIYAPFVVQGSPILSRTKYRLRFLARPGVDLYTQLPRPRNITVGQLKGLVAELMRQMPEYAKQQIAKHQIKMLPGHSDSERISGCNMFDQTIKMWTSDQSINPESPPAKTYIAITAHWRSADHCRRRITYDPGMTLIEASTPLHKVRKILEDAFYRAPKGSGFAVTSFVWRCWSVENGWYVLDEDSTTLGSVEGTVWPMIKYNDREVLLRR</sequence>
<dbReference type="Proteomes" id="UP000326924">
    <property type="component" value="Unassembled WGS sequence"/>
</dbReference>
<evidence type="ECO:0000313" key="2">
    <source>
        <dbReference type="EMBL" id="KAA8913355.1"/>
    </source>
</evidence>
<reference evidence="2 3" key="1">
    <citation type="submission" date="2019-09" db="EMBL/GenBank/DDBJ databases">
        <title>Draft genome of the ectomycorrhizal ascomycete Sphaerosporella brunnea.</title>
        <authorList>
            <consortium name="DOE Joint Genome Institute"/>
            <person name="Benucci G.M."/>
            <person name="Marozzi G."/>
            <person name="Antonielli L."/>
            <person name="Sanchez S."/>
            <person name="Marco P."/>
            <person name="Wang X."/>
            <person name="Falini L.B."/>
            <person name="Barry K."/>
            <person name="Haridas S."/>
            <person name="Lipzen A."/>
            <person name="Labutti K."/>
            <person name="Grigoriev I.V."/>
            <person name="Murat C."/>
            <person name="Martin F."/>
            <person name="Albertini E."/>
            <person name="Donnini D."/>
            <person name="Bonito G."/>
        </authorList>
    </citation>
    <scope>NUCLEOTIDE SEQUENCE [LARGE SCALE GENOMIC DNA]</scope>
    <source>
        <strain evidence="2 3">Sb_GMNB300</strain>
    </source>
</reference>
<accession>A0A5J5F8U1</accession>
<dbReference type="AlphaFoldDB" id="A0A5J5F8U1"/>
<evidence type="ECO:0000313" key="3">
    <source>
        <dbReference type="Proteomes" id="UP000326924"/>
    </source>
</evidence>
<organism evidence="2 3">
    <name type="scientific">Sphaerosporella brunnea</name>
    <dbReference type="NCBI Taxonomy" id="1250544"/>
    <lineage>
        <taxon>Eukaryota</taxon>
        <taxon>Fungi</taxon>
        <taxon>Dikarya</taxon>
        <taxon>Ascomycota</taxon>
        <taxon>Pezizomycotina</taxon>
        <taxon>Pezizomycetes</taxon>
        <taxon>Pezizales</taxon>
        <taxon>Pyronemataceae</taxon>
        <taxon>Sphaerosporella</taxon>
    </lineage>
</organism>
<comment type="caution">
    <text evidence="2">The sequence shown here is derived from an EMBL/GenBank/DDBJ whole genome shotgun (WGS) entry which is preliminary data.</text>
</comment>
<gene>
    <name evidence="2" type="ORF">FN846DRAFT_916184</name>
</gene>
<proteinExistence type="predicted"/>
<dbReference type="EMBL" id="VXIS01000015">
    <property type="protein sequence ID" value="KAA8913355.1"/>
    <property type="molecule type" value="Genomic_DNA"/>
</dbReference>
<keyword evidence="3" id="KW-1185">Reference proteome</keyword>
<feature type="compositionally biased region" description="Polar residues" evidence="1">
    <location>
        <begin position="14"/>
        <end position="24"/>
    </location>
</feature>